<proteinExistence type="predicted"/>
<evidence type="ECO:0000259" key="1">
    <source>
        <dbReference type="Pfam" id="PF04717"/>
    </source>
</evidence>
<dbReference type="AlphaFoldDB" id="A0A0T5NZY3"/>
<feature type="domain" description="Gp5/Type VI secretion system Vgr protein OB-fold" evidence="1">
    <location>
        <begin position="363"/>
        <end position="435"/>
    </location>
</feature>
<evidence type="ECO:0000313" key="2">
    <source>
        <dbReference type="EMBL" id="KRS14271.1"/>
    </source>
</evidence>
<dbReference type="Gene3D" id="2.40.50.230">
    <property type="entry name" value="Gp5 N-terminal domain"/>
    <property type="match status" value="1"/>
</dbReference>
<evidence type="ECO:0000313" key="3">
    <source>
        <dbReference type="Proteomes" id="UP000051295"/>
    </source>
</evidence>
<dbReference type="SUPFAM" id="SSF69279">
    <property type="entry name" value="Phage tail proteins"/>
    <property type="match status" value="1"/>
</dbReference>
<dbReference type="Pfam" id="PF04717">
    <property type="entry name" value="Phage_base_V"/>
    <property type="match status" value="1"/>
</dbReference>
<dbReference type="SUPFAM" id="SSF69255">
    <property type="entry name" value="gp5 N-terminal domain-like"/>
    <property type="match status" value="1"/>
</dbReference>
<keyword evidence="3" id="KW-1185">Reference proteome</keyword>
<comment type="caution">
    <text evidence="2">The sequence shown here is derived from an EMBL/GenBank/DDBJ whole genome shotgun (WGS) entry which is preliminary data.</text>
</comment>
<dbReference type="OrthoDB" id="9762420at2"/>
<dbReference type="InterPro" id="IPR006531">
    <property type="entry name" value="Gp5/Vgr_OB"/>
</dbReference>
<name>A0A0T5NZY3_9RHOB</name>
<dbReference type="EMBL" id="LAXJ01000002">
    <property type="protein sequence ID" value="KRS14271.1"/>
    <property type="molecule type" value="Genomic_DNA"/>
</dbReference>
<dbReference type="Proteomes" id="UP000051295">
    <property type="component" value="Unassembled WGS sequence"/>
</dbReference>
<sequence length="443" mass="46627">MPQSVLSPNADLVSLEVLVDGATIPDSVEVRSLRTDHAVETIPTATLVLSDGDQAEETFSVSESSTFVPGQRIELKAGYHDDNKTIFQGVILRHAIGVDQSGEGTLTLTCHDSAFKLSRSRSGSMSFEKTDSDLMQDLAAAAGHSADITSTTTVRDYHAQGAATDWDYLLHLARRNGHILTVADGTLRSAPPTLDGADLEITFGESLLEADLALDATGQWPGVTLSAWDPVSGTVQTATADEPDANQQGNITGTKLADAAGLRDWTFTVTDTQDLDARATALLQRIRLSRITGAITCPGNAGLRPDTVVVLAGLGDRFNGTAYVSRVVHHLSGGDWTSTVNIGLPPLADTTQAHPASRHGVHIGRVLETYNDPSGPFHVKVTLPLVPDSAHGLWVRIARPSATHSESGGLLPEEGDEVVLGFLDGDPGAVILLGVLQPGGAIP</sequence>
<gene>
    <name evidence="2" type="ORF">XM53_00605</name>
</gene>
<protein>
    <recommendedName>
        <fullName evidence="1">Gp5/Type VI secretion system Vgr protein OB-fold domain-containing protein</fullName>
    </recommendedName>
</protein>
<dbReference type="RefSeq" id="WP_057789257.1">
    <property type="nucleotide sequence ID" value="NZ_LAXJ01000002.1"/>
</dbReference>
<dbReference type="STRING" id="1641875.XM53_00605"/>
<dbReference type="InterPro" id="IPR037026">
    <property type="entry name" value="Vgr_OB-fold_dom_sf"/>
</dbReference>
<organism evidence="2 3">
    <name type="scientific">Roseovarius atlanticus</name>
    <dbReference type="NCBI Taxonomy" id="1641875"/>
    <lineage>
        <taxon>Bacteria</taxon>
        <taxon>Pseudomonadati</taxon>
        <taxon>Pseudomonadota</taxon>
        <taxon>Alphaproteobacteria</taxon>
        <taxon>Rhodobacterales</taxon>
        <taxon>Roseobacteraceae</taxon>
        <taxon>Roseovarius</taxon>
    </lineage>
</organism>
<accession>A0A0T5NZY3</accession>
<dbReference type="PATRIC" id="fig|1641875.4.peg.1205"/>
<reference evidence="2 3" key="1">
    <citation type="submission" date="2015-04" db="EMBL/GenBank/DDBJ databases">
        <title>The draft genome sequence of Roseovarius sp.R12b.</title>
        <authorList>
            <person name="Li G."/>
            <person name="Lai Q."/>
            <person name="Shao Z."/>
            <person name="Yan P."/>
        </authorList>
    </citation>
    <scope>NUCLEOTIDE SEQUENCE [LARGE SCALE GENOMIC DNA]</scope>
    <source>
        <strain evidence="2 3">R12B</strain>
    </source>
</reference>